<protein>
    <submittedName>
        <fullName evidence="2">Nitrate reductase molybdenum cofactor assembly chaperone</fullName>
    </submittedName>
</protein>
<comment type="caution">
    <text evidence="2">The sequence shown here is derived from an EMBL/GenBank/DDBJ whole genome shotgun (WGS) entry which is preliminary data.</text>
</comment>
<dbReference type="AlphaFoldDB" id="G9XKF8"/>
<proteinExistence type="predicted"/>
<evidence type="ECO:0000313" key="3">
    <source>
        <dbReference type="Proteomes" id="UP000004416"/>
    </source>
</evidence>
<dbReference type="InterPro" id="IPR036411">
    <property type="entry name" value="TorD-like_sf"/>
</dbReference>
<dbReference type="SUPFAM" id="SSF89155">
    <property type="entry name" value="TorD-like"/>
    <property type="match status" value="1"/>
</dbReference>
<dbReference type="EMBL" id="AFZX01000032">
    <property type="protein sequence ID" value="EHL08044.1"/>
    <property type="molecule type" value="Genomic_DNA"/>
</dbReference>
<dbReference type="GO" id="GO:0051131">
    <property type="term" value="P:chaperone-mediated protein complex assembly"/>
    <property type="evidence" value="ECO:0007669"/>
    <property type="project" value="InterPro"/>
</dbReference>
<dbReference type="Proteomes" id="UP000004416">
    <property type="component" value="Unassembled WGS sequence"/>
</dbReference>
<dbReference type="GO" id="GO:0051082">
    <property type="term" value="F:unfolded protein binding"/>
    <property type="evidence" value="ECO:0007669"/>
    <property type="project" value="InterPro"/>
</dbReference>
<accession>G9XKF8</accession>
<dbReference type="PATRIC" id="fig|537010.4.peg.1337"/>
<dbReference type="PANTHER" id="PTHR43680:SF2">
    <property type="entry name" value="NITRATE REDUCTASE MOLYBDENUM COFACTOR ASSEMBLY CHAPERONE NARJ"/>
    <property type="match status" value="1"/>
</dbReference>
<dbReference type="HOGENOM" id="CLU_084469_1_1_9"/>
<evidence type="ECO:0000256" key="1">
    <source>
        <dbReference type="ARBA" id="ARBA00023063"/>
    </source>
</evidence>
<dbReference type="GO" id="GO:0042128">
    <property type="term" value="P:nitrate assimilation"/>
    <property type="evidence" value="ECO:0007669"/>
    <property type="project" value="UniProtKB-KW"/>
</dbReference>
<dbReference type="Pfam" id="PF02613">
    <property type="entry name" value="Nitrate_red_del"/>
    <property type="match status" value="1"/>
</dbReference>
<dbReference type="GO" id="GO:0016530">
    <property type="term" value="F:metallochaperone activity"/>
    <property type="evidence" value="ECO:0007669"/>
    <property type="project" value="TreeGrafter"/>
</dbReference>
<dbReference type="InterPro" id="IPR020945">
    <property type="entry name" value="DMSO/NO3_reduct_chaperone"/>
</dbReference>
<evidence type="ECO:0000313" key="2">
    <source>
        <dbReference type="EMBL" id="EHL08044.1"/>
    </source>
</evidence>
<name>G9XKF8_DESHA</name>
<keyword evidence="1" id="KW-0534">Nitrate assimilation</keyword>
<organism evidence="2 3">
    <name type="scientific">Desulfitobacterium hafniense DP7</name>
    <dbReference type="NCBI Taxonomy" id="537010"/>
    <lineage>
        <taxon>Bacteria</taxon>
        <taxon>Bacillati</taxon>
        <taxon>Bacillota</taxon>
        <taxon>Clostridia</taxon>
        <taxon>Eubacteriales</taxon>
        <taxon>Desulfitobacteriaceae</taxon>
        <taxon>Desulfitobacterium</taxon>
    </lineage>
</organism>
<dbReference type="InterPro" id="IPR003765">
    <property type="entry name" value="NO3_reductase_chaperone_NarJ"/>
</dbReference>
<dbReference type="NCBIfam" id="TIGR00684">
    <property type="entry name" value="narJ"/>
    <property type="match status" value="1"/>
</dbReference>
<gene>
    <name evidence="2" type="ORF">HMPREF0322_01441</name>
</gene>
<dbReference type="PANTHER" id="PTHR43680">
    <property type="entry name" value="NITRATE REDUCTASE MOLYBDENUM COFACTOR ASSEMBLY CHAPERONE"/>
    <property type="match status" value="1"/>
</dbReference>
<sequence length="185" mass="21393">MLYKEKLLMNKKDVFCLLAYLLQYPQADWIDPEELRREAENWEEGDTRSRLNLFVDYLQSAPLNVLQENFVETFDFSKKTTLYLLYPQYGEEPKRVEVLQELIQEYQKAGLLIGQELPDYLPLVLEALSNVAIDRGRIILKPVYAGLQYLHDQLVKMNSPYALLLEVCLSSIHSLFGEIGGVTAT</sequence>
<reference evidence="2 3" key="1">
    <citation type="submission" date="2011-08" db="EMBL/GenBank/DDBJ databases">
        <authorList>
            <person name="Weinstock G."/>
            <person name="Sodergren E."/>
            <person name="Clifton S."/>
            <person name="Fulton L."/>
            <person name="Fulton B."/>
            <person name="Courtney L."/>
            <person name="Fronick C."/>
            <person name="Harrison M."/>
            <person name="Strong C."/>
            <person name="Farmer C."/>
            <person name="Delahaunty K."/>
            <person name="Markovic C."/>
            <person name="Hall O."/>
            <person name="Minx P."/>
            <person name="Tomlinson C."/>
            <person name="Mitreva M."/>
            <person name="Hou S."/>
            <person name="Chen J."/>
            <person name="Wollam A."/>
            <person name="Pepin K.H."/>
            <person name="Johnson M."/>
            <person name="Bhonagiri V."/>
            <person name="Zhang X."/>
            <person name="Suruliraj S."/>
            <person name="Warren W."/>
            <person name="Chinwalla A."/>
            <person name="Mardis E.R."/>
            <person name="Wilson R.K."/>
        </authorList>
    </citation>
    <scope>NUCLEOTIDE SEQUENCE [LARGE SCALE GENOMIC DNA]</scope>
    <source>
        <strain evidence="2 3">DP7</strain>
    </source>
</reference>